<evidence type="ECO:0000313" key="3">
    <source>
        <dbReference type="Proteomes" id="UP001632037"/>
    </source>
</evidence>
<dbReference type="AlphaFoldDB" id="A0ABD3ES01"/>
<accession>A0ABD3ES01</accession>
<gene>
    <name evidence="2" type="ORF">V7S43_017913</name>
</gene>
<protein>
    <submittedName>
        <fullName evidence="2">Uncharacterized protein</fullName>
    </submittedName>
</protein>
<sequence length="271" mass="29125">MAPAGSKKRQDENNAPSHQPKKSRLGTAVVDGIAGVANPARIAGAAQDEVKASLAVQTGAEPITGNTGNDIGQRNDGRSRVTGTCNDDTITDDLGVSTAPKAIVPRRNDCKANTPYLSPPARLRTMREEQKGEAEVISTVEGLQEYIKANATDKKPISRAIVKIKGRIVWASTHTVKTGELVRLHSVDLQALEPLGDMQAAFRDEYERDYLEVNQLLITATIFGCTAESAGIPPEGAIVTIKNPTKLFLFMGKACQFTTRLTDLDVADTKE</sequence>
<evidence type="ECO:0000256" key="1">
    <source>
        <dbReference type="SAM" id="MobiDB-lite"/>
    </source>
</evidence>
<name>A0ABD3ES01_9STRA</name>
<keyword evidence="3" id="KW-1185">Reference proteome</keyword>
<evidence type="ECO:0000313" key="2">
    <source>
        <dbReference type="EMBL" id="KAL3657253.1"/>
    </source>
</evidence>
<organism evidence="2 3">
    <name type="scientific">Phytophthora oleae</name>
    <dbReference type="NCBI Taxonomy" id="2107226"/>
    <lineage>
        <taxon>Eukaryota</taxon>
        <taxon>Sar</taxon>
        <taxon>Stramenopiles</taxon>
        <taxon>Oomycota</taxon>
        <taxon>Peronosporomycetes</taxon>
        <taxon>Peronosporales</taxon>
        <taxon>Peronosporaceae</taxon>
        <taxon>Phytophthora</taxon>
    </lineage>
</organism>
<comment type="caution">
    <text evidence="2">The sequence shown here is derived from an EMBL/GenBank/DDBJ whole genome shotgun (WGS) entry which is preliminary data.</text>
</comment>
<feature type="region of interest" description="Disordered" evidence="1">
    <location>
        <begin position="60"/>
        <end position="86"/>
    </location>
</feature>
<reference evidence="2 3" key="1">
    <citation type="submission" date="2024-09" db="EMBL/GenBank/DDBJ databases">
        <title>Genome sequencing and assembly of Phytophthora oleae, isolate VK10A, causative agent of rot of olive drupes.</title>
        <authorList>
            <person name="Conti Taguali S."/>
            <person name="Riolo M."/>
            <person name="La Spada F."/>
            <person name="Cacciola S.O."/>
            <person name="Dionisio G."/>
        </authorList>
    </citation>
    <scope>NUCLEOTIDE SEQUENCE [LARGE SCALE GENOMIC DNA]</scope>
    <source>
        <strain evidence="2 3">VK10A</strain>
    </source>
</reference>
<dbReference type="EMBL" id="JBIMZQ010000067">
    <property type="protein sequence ID" value="KAL3657253.1"/>
    <property type="molecule type" value="Genomic_DNA"/>
</dbReference>
<dbReference type="Proteomes" id="UP001632037">
    <property type="component" value="Unassembled WGS sequence"/>
</dbReference>
<feature type="region of interest" description="Disordered" evidence="1">
    <location>
        <begin position="1"/>
        <end position="27"/>
    </location>
</feature>
<proteinExistence type="predicted"/>